<evidence type="ECO:0000313" key="2">
    <source>
        <dbReference type="Proteomes" id="UP001151582"/>
    </source>
</evidence>
<dbReference type="SUPFAM" id="SSF81383">
    <property type="entry name" value="F-box domain"/>
    <property type="match status" value="1"/>
</dbReference>
<dbReference type="SUPFAM" id="SSF52047">
    <property type="entry name" value="RNI-like"/>
    <property type="match status" value="1"/>
</dbReference>
<accession>A0A9W8B7W3</accession>
<dbReference type="PANTHER" id="PTHR13318:SF95">
    <property type="entry name" value="F-BOX PROTEIN YLR352W"/>
    <property type="match status" value="1"/>
</dbReference>
<evidence type="ECO:0000313" key="1">
    <source>
        <dbReference type="EMBL" id="KAJ1978304.1"/>
    </source>
</evidence>
<proteinExistence type="predicted"/>
<dbReference type="SMART" id="SM00367">
    <property type="entry name" value="LRR_CC"/>
    <property type="match status" value="3"/>
</dbReference>
<organism evidence="1 2">
    <name type="scientific">Dimargaris verticillata</name>
    <dbReference type="NCBI Taxonomy" id="2761393"/>
    <lineage>
        <taxon>Eukaryota</taxon>
        <taxon>Fungi</taxon>
        <taxon>Fungi incertae sedis</taxon>
        <taxon>Zoopagomycota</taxon>
        <taxon>Kickxellomycotina</taxon>
        <taxon>Dimargaritomycetes</taxon>
        <taxon>Dimargaritales</taxon>
        <taxon>Dimargaritaceae</taxon>
        <taxon>Dimargaris</taxon>
    </lineage>
</organism>
<dbReference type="OrthoDB" id="421226at2759"/>
<dbReference type="GO" id="GO:0031146">
    <property type="term" value="P:SCF-dependent proteasomal ubiquitin-dependent protein catabolic process"/>
    <property type="evidence" value="ECO:0007669"/>
    <property type="project" value="TreeGrafter"/>
</dbReference>
<dbReference type="EMBL" id="JANBQB010000285">
    <property type="protein sequence ID" value="KAJ1978304.1"/>
    <property type="molecule type" value="Genomic_DNA"/>
</dbReference>
<dbReference type="Proteomes" id="UP001151582">
    <property type="component" value="Unassembled WGS sequence"/>
</dbReference>
<protein>
    <recommendedName>
        <fullName evidence="3">F-box domain-containing protein</fullName>
    </recommendedName>
</protein>
<gene>
    <name evidence="1" type="ORF">H4R34_003256</name>
</gene>
<dbReference type="AlphaFoldDB" id="A0A9W8B7W3"/>
<name>A0A9W8B7W3_9FUNG</name>
<evidence type="ECO:0008006" key="3">
    <source>
        <dbReference type="Google" id="ProtNLM"/>
    </source>
</evidence>
<dbReference type="InterPro" id="IPR032675">
    <property type="entry name" value="LRR_dom_sf"/>
</dbReference>
<dbReference type="InterPro" id="IPR036047">
    <property type="entry name" value="F-box-like_dom_sf"/>
</dbReference>
<keyword evidence="2" id="KW-1185">Reference proteome</keyword>
<dbReference type="InterPro" id="IPR006553">
    <property type="entry name" value="Leu-rich_rpt_Cys-con_subtyp"/>
</dbReference>
<dbReference type="GO" id="GO:0019005">
    <property type="term" value="C:SCF ubiquitin ligase complex"/>
    <property type="evidence" value="ECO:0007669"/>
    <property type="project" value="TreeGrafter"/>
</dbReference>
<sequence length="284" mass="30866">MLPPDVIPTILSYCDQSTLAAVCRVNRNWSKHALAVLYAAPTITTIDQLDAFFFTGSQQALARCVQVFTLLRLAHRWQLNGHFVLGNIAQRCPGITTLNLEGCRITDNVLAELWTTASGCALTPEDLPRVIHGPQGLHLLNENGERYTELVCRLPRLRQLSLAYCSITAAGGHLLASIKTLRRLVAHTTNIDDQTVKAVLQGCLDLEYLDVSNCEQLTDQSIGLINTLGSNLRGVSFAGCYGILQASSHPAVVNGLDWEDVLSDDFSGSDMEDAAAGVFEISLS</sequence>
<dbReference type="PANTHER" id="PTHR13318">
    <property type="entry name" value="PARTNER OF PAIRED, ISOFORM B-RELATED"/>
    <property type="match status" value="1"/>
</dbReference>
<reference evidence="1" key="1">
    <citation type="submission" date="2022-07" db="EMBL/GenBank/DDBJ databases">
        <title>Phylogenomic reconstructions and comparative analyses of Kickxellomycotina fungi.</title>
        <authorList>
            <person name="Reynolds N.K."/>
            <person name="Stajich J.E."/>
            <person name="Barry K."/>
            <person name="Grigoriev I.V."/>
            <person name="Crous P."/>
            <person name="Smith M.E."/>
        </authorList>
    </citation>
    <scope>NUCLEOTIDE SEQUENCE</scope>
    <source>
        <strain evidence="1">RSA 567</strain>
    </source>
</reference>
<dbReference type="Gene3D" id="3.80.10.10">
    <property type="entry name" value="Ribonuclease Inhibitor"/>
    <property type="match status" value="2"/>
</dbReference>
<comment type="caution">
    <text evidence="1">The sequence shown here is derived from an EMBL/GenBank/DDBJ whole genome shotgun (WGS) entry which is preliminary data.</text>
</comment>